<dbReference type="AlphaFoldDB" id="A0A6C0HYA8"/>
<dbReference type="EMBL" id="MN740044">
    <property type="protein sequence ID" value="QHT85768.1"/>
    <property type="molecule type" value="Genomic_DNA"/>
</dbReference>
<sequence length="239" mass="29072">MSYELIDFGNQCLPNCLIRQILNKKEKYLFMLGNYSFNNICNFLENGIFEDIYNKEFLFYGDKKVENFTDENKKYSHNIVIKNIKYNFAFNHDFSYDISNNTITNYDFIVNEFNEKIKNFKEIMNNEKTPIFINFSENNKNYFNFDKMNNILKKLCNKKFYIFVFLFSKPSNVNKIDNEYTKDNIILIHLENDLTNWHIQPKDIKKILFREIYEKYCDTMKKLELENIFSYFDNLNINI</sequence>
<organism evidence="1">
    <name type="scientific">viral metagenome</name>
    <dbReference type="NCBI Taxonomy" id="1070528"/>
    <lineage>
        <taxon>unclassified sequences</taxon>
        <taxon>metagenomes</taxon>
        <taxon>organismal metagenomes</taxon>
    </lineage>
</organism>
<reference evidence="1" key="1">
    <citation type="journal article" date="2020" name="Nature">
        <title>Giant virus diversity and host interactions through global metagenomics.</title>
        <authorList>
            <person name="Schulz F."/>
            <person name="Roux S."/>
            <person name="Paez-Espino D."/>
            <person name="Jungbluth S."/>
            <person name="Walsh D.A."/>
            <person name="Denef V.J."/>
            <person name="McMahon K.D."/>
            <person name="Konstantinidis K.T."/>
            <person name="Eloe-Fadrosh E.A."/>
            <person name="Kyrpides N.C."/>
            <person name="Woyke T."/>
        </authorList>
    </citation>
    <scope>NUCLEOTIDE SEQUENCE</scope>
    <source>
        <strain evidence="1">GVMAG-M-3300023184-182</strain>
    </source>
</reference>
<evidence type="ECO:0008006" key="2">
    <source>
        <dbReference type="Google" id="ProtNLM"/>
    </source>
</evidence>
<protein>
    <recommendedName>
        <fullName evidence="2">Papain-like cysteine peptidase</fullName>
    </recommendedName>
</protein>
<evidence type="ECO:0000313" key="1">
    <source>
        <dbReference type="EMBL" id="QHT85768.1"/>
    </source>
</evidence>
<proteinExistence type="predicted"/>
<dbReference type="InterPro" id="IPR014903">
    <property type="entry name" value="DUF1796"/>
</dbReference>
<accession>A0A6C0HYA8</accession>
<dbReference type="Pfam" id="PF08795">
    <property type="entry name" value="DUF1796"/>
    <property type="match status" value="1"/>
</dbReference>
<name>A0A6C0HYA8_9ZZZZ</name>